<keyword evidence="2" id="KW-1185">Reference proteome</keyword>
<dbReference type="GeneID" id="77947853"/>
<name>A0A889IQM7_9CAUD</name>
<evidence type="ECO:0000313" key="1">
    <source>
        <dbReference type="EMBL" id="QRE00586.1"/>
    </source>
</evidence>
<protein>
    <submittedName>
        <fullName evidence="1">Uncharacterized protein</fullName>
    </submittedName>
</protein>
<dbReference type="Proteomes" id="UP000610026">
    <property type="component" value="Segment"/>
</dbReference>
<sequence>MALPGSGTIWISQLRDEFGNWGPPNYMSHYYRGALTTANNLNVPTGGAIYMSQFYGAQKSVAGSRSFTSPGTYSFTVPVYSTLRIDVRGAGGGGGGSTYDVGYPGSNGAAGGDATVSGTGLRGNGGAGGQGSYYSTPGKAASGTGSGGNVLNSTGGGADGGVGGTYGATKGGNGGDGGRAVSDYGPGALGVGATLTVTVPSGGSGGAGQVAGAKGGNGAVYISWT</sequence>
<reference evidence="1" key="1">
    <citation type="submission" date="2021-01" db="EMBL/GenBank/DDBJ databases">
        <authorList>
            <person name="Ben Porat S."/>
            <person name="Alkalay-Oren S."/>
            <person name="Coppenhagen-Glazer S."/>
            <person name="Hazan R."/>
        </authorList>
    </citation>
    <scope>NUCLEOTIDE SEQUENCE</scope>
</reference>
<evidence type="ECO:0000313" key="2">
    <source>
        <dbReference type="Proteomes" id="UP000610026"/>
    </source>
</evidence>
<dbReference type="KEGG" id="vg:77947853"/>
<proteinExistence type="predicted"/>
<dbReference type="EMBL" id="MW460249">
    <property type="protein sequence ID" value="QRE00586.1"/>
    <property type="molecule type" value="Genomic_DNA"/>
</dbReference>
<dbReference type="RefSeq" id="YP_010671599.1">
    <property type="nucleotide sequence ID" value="NC_070969.1"/>
</dbReference>
<accession>A0A889IQM7</accession>
<organism evidence="1 2">
    <name type="scientific">Pseudomonas phage Itty13</name>
    <dbReference type="NCBI Taxonomy" id="2805750"/>
    <lineage>
        <taxon>Viruses</taxon>
        <taxon>Duplodnaviria</taxon>
        <taxon>Heunggongvirae</taxon>
        <taxon>Uroviricota</taxon>
        <taxon>Caudoviricetes</taxon>
        <taxon>Ittyvirus</taxon>
        <taxon>Ittyvirus itty13</taxon>
    </lineage>
</organism>